<evidence type="ECO:0000313" key="2">
    <source>
        <dbReference type="EMBL" id="GAI61782.1"/>
    </source>
</evidence>
<evidence type="ECO:0000256" key="1">
    <source>
        <dbReference type="SAM" id="MobiDB-lite"/>
    </source>
</evidence>
<name>X1PZQ1_9ZZZZ</name>
<accession>X1PZQ1</accession>
<organism evidence="2">
    <name type="scientific">marine sediment metagenome</name>
    <dbReference type="NCBI Taxonomy" id="412755"/>
    <lineage>
        <taxon>unclassified sequences</taxon>
        <taxon>metagenomes</taxon>
        <taxon>ecological metagenomes</taxon>
    </lineage>
</organism>
<reference evidence="2" key="1">
    <citation type="journal article" date="2014" name="Front. Microbiol.">
        <title>High frequency of phylogenetically diverse reductive dehalogenase-homologous genes in deep subseafloor sedimentary metagenomes.</title>
        <authorList>
            <person name="Kawai M."/>
            <person name="Futagami T."/>
            <person name="Toyoda A."/>
            <person name="Takaki Y."/>
            <person name="Nishi S."/>
            <person name="Hori S."/>
            <person name="Arai W."/>
            <person name="Tsubouchi T."/>
            <person name="Morono Y."/>
            <person name="Uchiyama I."/>
            <person name="Ito T."/>
            <person name="Fujiyama A."/>
            <person name="Inagaki F."/>
            <person name="Takami H."/>
        </authorList>
    </citation>
    <scope>NUCLEOTIDE SEQUENCE</scope>
    <source>
        <strain evidence="2">Expedition CK06-06</strain>
    </source>
</reference>
<feature type="compositionally biased region" description="Basic and acidic residues" evidence="1">
    <location>
        <begin position="1"/>
        <end position="10"/>
    </location>
</feature>
<dbReference type="EMBL" id="BARW01000262">
    <property type="protein sequence ID" value="GAI61782.1"/>
    <property type="molecule type" value="Genomic_DNA"/>
</dbReference>
<protein>
    <submittedName>
        <fullName evidence="2">Uncharacterized protein</fullName>
    </submittedName>
</protein>
<gene>
    <name evidence="2" type="ORF">S12H4_01355</name>
</gene>
<proteinExistence type="predicted"/>
<sequence length="179" mass="19011">MGKDDEKPGEETPEPTIEDLLKDLPLKEEQKALLAKVIGGVVVNLNQLNTRLDTLEKQPAADNPDLYAGLSAEQKHQVLMAKASAPAAAAQQGLLQALLARSSGGSGGDLAALAKSAESIQALRSILTPEASPIQIAMERAQVSQIISQTRLMNKVAGKETSDYLDKLEKSLADQEGEE</sequence>
<feature type="region of interest" description="Disordered" evidence="1">
    <location>
        <begin position="1"/>
        <end position="20"/>
    </location>
</feature>
<comment type="caution">
    <text evidence="2">The sequence shown here is derived from an EMBL/GenBank/DDBJ whole genome shotgun (WGS) entry which is preliminary data.</text>
</comment>
<dbReference type="AlphaFoldDB" id="X1PZQ1"/>